<dbReference type="OrthoDB" id="9890078at2"/>
<evidence type="ECO:0000313" key="5">
    <source>
        <dbReference type="Proteomes" id="UP000245217"/>
    </source>
</evidence>
<evidence type="ECO:0000313" key="4">
    <source>
        <dbReference type="Proteomes" id="UP000245059"/>
    </source>
</evidence>
<dbReference type="EMBL" id="QEWV01000001">
    <property type="protein sequence ID" value="PWD94293.1"/>
    <property type="molecule type" value="Genomic_DNA"/>
</dbReference>
<dbReference type="Proteomes" id="UP000245059">
    <property type="component" value="Unassembled WGS sequence"/>
</dbReference>
<evidence type="ECO:0000313" key="3">
    <source>
        <dbReference type="EMBL" id="PWD94293.1"/>
    </source>
</evidence>
<name>A0A2U2ARS5_9GAMM</name>
<keyword evidence="1" id="KW-0732">Signal</keyword>
<proteinExistence type="predicted"/>
<reference evidence="4 5" key="2">
    <citation type="submission" date="2018-05" db="EMBL/GenBank/DDBJ databases">
        <title>Ignatzschineria dubaiensis sp. nov., isolated from necrotic foot tissues of dromedaries (Camelus dromedarius) and associated maggots in Dubai, United Arab Emirates.</title>
        <authorList>
            <person name="Tsang C.C."/>
            <person name="Tang J.Y.M."/>
            <person name="Fong J.Y.H."/>
            <person name="Kinne J."/>
            <person name="Lee H.H."/>
            <person name="Joseph M."/>
            <person name="Jose S."/>
            <person name="Schuster R.K."/>
            <person name="Tang Y."/>
            <person name="Sivakumar S."/>
            <person name="Chen J.H.K."/>
            <person name="Teng J.L.L."/>
            <person name="Lau S.K.P."/>
            <person name="Wernery U."/>
            <person name="Woo P.C.Y."/>
        </authorList>
    </citation>
    <scope>NUCLEOTIDE SEQUENCE [LARGE SCALE GENOMIC DNA]</scope>
    <source>
        <strain evidence="4">UAE-HKU57</strain>
        <strain evidence="5">UAE-HKU58</strain>
    </source>
</reference>
<dbReference type="RefSeq" id="WP_109200884.1">
    <property type="nucleotide sequence ID" value="NZ_QEWS01000001.1"/>
</dbReference>
<sequence>MNRHWNKIALLLGSTFLLAACQPAGPDLADLQTLRDPSSGIEIISSHIKTVSPIDEQRSLYDINGTFKYRDGRYQFLTTFGNIKIYTPLNGDEKNSFDAIVVAQEGDDQNWLIEMETLPRFAGDKKDQYLSHQALFANSVEHLPGIYTHQDGSRFALNDKTLDKRIKNLISEYETQLQKNLALDKDLKTIDEALALHYKKQEEESRKRLKEMPEIGDEVENLKSYVEKQLAADEKYQHLLQEREGYLLELQSLQQSMPALWRVDQCYESDYRFHGRICHQVMSINRDYLPKIRFQYRPDAALYQVN</sequence>
<comment type="caution">
    <text evidence="2">The sequence shown here is derived from an EMBL/GenBank/DDBJ whole genome shotgun (WGS) entry which is preliminary data.</text>
</comment>
<feature type="signal peptide" evidence="1">
    <location>
        <begin position="1"/>
        <end position="19"/>
    </location>
</feature>
<evidence type="ECO:0000313" key="2">
    <source>
        <dbReference type="EMBL" id="PWD86889.1"/>
    </source>
</evidence>
<accession>A0A2U2ARS5</accession>
<keyword evidence="5" id="KW-1185">Reference proteome</keyword>
<evidence type="ECO:0000256" key="1">
    <source>
        <dbReference type="SAM" id="SignalP"/>
    </source>
</evidence>
<dbReference type="Proteomes" id="UP000245217">
    <property type="component" value="Unassembled WGS sequence"/>
</dbReference>
<dbReference type="PROSITE" id="PS51257">
    <property type="entry name" value="PROKAR_LIPOPROTEIN"/>
    <property type="match status" value="1"/>
</dbReference>
<dbReference type="AlphaFoldDB" id="A0A2U2ARS5"/>
<protein>
    <recommendedName>
        <fullName evidence="6">Lipoprotein</fullName>
    </recommendedName>
</protein>
<organism evidence="2 4">
    <name type="scientific">Ignatzschineria cameli</name>
    <dbReference type="NCBI Taxonomy" id="2182793"/>
    <lineage>
        <taxon>Bacteria</taxon>
        <taxon>Pseudomonadati</taxon>
        <taxon>Pseudomonadota</taxon>
        <taxon>Gammaproteobacteria</taxon>
        <taxon>Cardiobacteriales</taxon>
        <taxon>Ignatzschineriaceae</taxon>
        <taxon>Ignatzschineria</taxon>
    </lineage>
</organism>
<dbReference type="EMBL" id="QEWW01000002">
    <property type="protein sequence ID" value="PWD86889.1"/>
    <property type="molecule type" value="Genomic_DNA"/>
</dbReference>
<evidence type="ECO:0008006" key="6">
    <source>
        <dbReference type="Google" id="ProtNLM"/>
    </source>
</evidence>
<gene>
    <name evidence="2" type="ORF">DC077_03485</name>
    <name evidence="3" type="ORF">DC078_01765</name>
</gene>
<feature type="chain" id="PRO_5015674537" description="Lipoprotein" evidence="1">
    <location>
        <begin position="20"/>
        <end position="306"/>
    </location>
</feature>
<reference evidence="2" key="1">
    <citation type="journal article" date="2018" name="Genome Announc.">
        <title>Ignatzschineria cameli sp. nov., isolated from necrotic foot tissue of dromedaries (Camelus dromedarius) and associated maggots (Wohlfahrtia species) in Dubai.</title>
        <authorList>
            <person name="Tsang C.C."/>
            <person name="Tang J.Y."/>
            <person name="Fong J.Y."/>
            <person name="Kinne J."/>
            <person name="Lee H.H."/>
            <person name="Joseph M."/>
            <person name="Jose S."/>
            <person name="Schuster R.K."/>
            <person name="Tang Y."/>
            <person name="Sivakumar S."/>
            <person name="Chen J.H."/>
            <person name="Teng J.L."/>
            <person name="Lau S.K."/>
            <person name="Wernery U."/>
            <person name="Woo P.C."/>
        </authorList>
    </citation>
    <scope>NUCLEOTIDE SEQUENCE</scope>
    <source>
        <strain evidence="2">UAE-HKU57</strain>
        <strain evidence="3">UAE-HKU58</strain>
    </source>
</reference>